<dbReference type="InterPro" id="IPR049244">
    <property type="entry name" value="DUF6879"/>
</dbReference>
<keyword evidence="3" id="KW-1185">Reference proteome</keyword>
<name>A0A7W7DET9_9ACTN</name>
<accession>A0A7W7DET9</accession>
<dbReference type="AlphaFoldDB" id="A0A7W7DET9"/>
<dbReference type="Proteomes" id="UP000542210">
    <property type="component" value="Unassembled WGS sequence"/>
</dbReference>
<feature type="domain" description="DUF6879" evidence="1">
    <location>
        <begin position="23"/>
        <end position="187"/>
    </location>
</feature>
<proteinExistence type="predicted"/>
<evidence type="ECO:0000313" key="2">
    <source>
        <dbReference type="EMBL" id="MBB4705199.1"/>
    </source>
</evidence>
<evidence type="ECO:0000313" key="3">
    <source>
        <dbReference type="Proteomes" id="UP000542210"/>
    </source>
</evidence>
<evidence type="ECO:0000259" key="1">
    <source>
        <dbReference type="Pfam" id="PF21806"/>
    </source>
</evidence>
<sequence>MDAFHRLRAAEGEVLAVAEYQREFDEVFASSRDTVWKLERAQVFDETGLASWHAMVEGDWARSLALMEEHRPALARLYAARPDFRRLRVVESPVTPYLQWEMHFFAVRAAAGEHIRVMPASALREAETTAPLPELVIFSRSLCYQVLYDAIGAHTGARRVTDPAVVAPCLDALARLYHRGEELAGYHARAIAPLPPPRPGPGPG</sequence>
<comment type="caution">
    <text evidence="2">The sequence shown here is derived from an EMBL/GenBank/DDBJ whole genome shotgun (WGS) entry which is preliminary data.</text>
</comment>
<organism evidence="2 3">
    <name type="scientific">Sphaerisporangium siamense</name>
    <dbReference type="NCBI Taxonomy" id="795645"/>
    <lineage>
        <taxon>Bacteria</taxon>
        <taxon>Bacillati</taxon>
        <taxon>Actinomycetota</taxon>
        <taxon>Actinomycetes</taxon>
        <taxon>Streptosporangiales</taxon>
        <taxon>Streptosporangiaceae</taxon>
        <taxon>Sphaerisporangium</taxon>
    </lineage>
</organism>
<protein>
    <recommendedName>
        <fullName evidence="1">DUF6879 domain-containing protein</fullName>
    </recommendedName>
</protein>
<reference evidence="2 3" key="1">
    <citation type="submission" date="2020-08" db="EMBL/GenBank/DDBJ databases">
        <title>Sequencing the genomes of 1000 actinobacteria strains.</title>
        <authorList>
            <person name="Klenk H.-P."/>
        </authorList>
    </citation>
    <scope>NUCLEOTIDE SEQUENCE [LARGE SCALE GENOMIC DNA]</scope>
    <source>
        <strain evidence="2 3">DSM 45784</strain>
    </source>
</reference>
<dbReference type="RefSeq" id="WP_184886731.1">
    <property type="nucleotide sequence ID" value="NZ_BOOV01000006.1"/>
</dbReference>
<dbReference type="EMBL" id="JACHND010000001">
    <property type="protein sequence ID" value="MBB4705199.1"/>
    <property type="molecule type" value="Genomic_DNA"/>
</dbReference>
<gene>
    <name evidence="2" type="ORF">BJ982_006743</name>
</gene>
<dbReference type="Pfam" id="PF21806">
    <property type="entry name" value="DUF6879"/>
    <property type="match status" value="1"/>
</dbReference>